<dbReference type="KEGG" id="alim:106511795"/>
<evidence type="ECO:0000256" key="3">
    <source>
        <dbReference type="PROSITE-ProRule" id="PRU00104"/>
    </source>
</evidence>
<accession>A0A2I4AKE4</accession>
<dbReference type="InterPro" id="IPR000569">
    <property type="entry name" value="HECT_dom"/>
</dbReference>
<dbReference type="STRING" id="52670.A0A2I4AKE4"/>
<dbReference type="RefSeq" id="XP_013855985.1">
    <property type="nucleotide sequence ID" value="XM_014000531.1"/>
</dbReference>
<organism evidence="5 6">
    <name type="scientific">Austrofundulus limnaeus</name>
    <name type="common">Annual killifish</name>
    <dbReference type="NCBI Taxonomy" id="52670"/>
    <lineage>
        <taxon>Eukaryota</taxon>
        <taxon>Metazoa</taxon>
        <taxon>Chordata</taxon>
        <taxon>Craniata</taxon>
        <taxon>Vertebrata</taxon>
        <taxon>Euteleostomi</taxon>
        <taxon>Actinopterygii</taxon>
        <taxon>Neopterygii</taxon>
        <taxon>Teleostei</taxon>
        <taxon>Neoteleostei</taxon>
        <taxon>Acanthomorphata</taxon>
        <taxon>Ovalentaria</taxon>
        <taxon>Atherinomorphae</taxon>
        <taxon>Cyprinodontiformes</taxon>
        <taxon>Rivulidae</taxon>
        <taxon>Austrofundulus</taxon>
    </lineage>
</organism>
<keyword evidence="2 3" id="KW-0833">Ubl conjugation pathway</keyword>
<reference evidence="6" key="1">
    <citation type="submission" date="2025-08" db="UniProtKB">
        <authorList>
            <consortium name="RefSeq"/>
        </authorList>
    </citation>
    <scope>IDENTIFICATION</scope>
    <source>
        <strain evidence="6">Quisiro</strain>
    </source>
</reference>
<gene>
    <name evidence="6" type="primary">LOC106511795</name>
</gene>
<sequence>MSISPTSNQINVCRSNIFKCSLKAFQRHRFTPEAKLDVVFVDEDLNGEGAVDEGGPTREFLRLLMKAIHDCCVFEGHEKARQLALSTEALGKKLYYFVAKMITVCVVHGGVGPHFFSERLFQQICGLPTATVTVEDLHDHKLREQLMRIQEAETTKEANFAIEETADILNVMGCLRHVSKLEEKDSLVHSAVEFIVNGRMRNAHDQFVEGFKTLGLLKELQKNPTVFHDMLVCEEKALTARDLSGLFTVAYSAQGSNRRALENQLVCFWRDWLINIEGLLFEF</sequence>
<protein>
    <submittedName>
        <fullName evidence="6">G2/M phase-specific E3 ubiquitin-protein ligase</fullName>
    </submittedName>
</protein>
<evidence type="ECO:0000256" key="1">
    <source>
        <dbReference type="ARBA" id="ARBA00022679"/>
    </source>
</evidence>
<dbReference type="InParanoid" id="A0A2I4AKE4"/>
<evidence type="ECO:0000259" key="4">
    <source>
        <dbReference type="PROSITE" id="PS50237"/>
    </source>
</evidence>
<dbReference type="Proteomes" id="UP000192220">
    <property type="component" value="Unplaced"/>
</dbReference>
<evidence type="ECO:0000256" key="2">
    <source>
        <dbReference type="ARBA" id="ARBA00022786"/>
    </source>
</evidence>
<proteinExistence type="predicted"/>
<evidence type="ECO:0000313" key="5">
    <source>
        <dbReference type="Proteomes" id="UP000192220"/>
    </source>
</evidence>
<dbReference type="Gene3D" id="3.90.1750.10">
    <property type="entry name" value="Hect, E3 ligase catalytic domains"/>
    <property type="match status" value="1"/>
</dbReference>
<name>A0A2I4AKE4_AUSLI</name>
<dbReference type="InterPro" id="IPR035983">
    <property type="entry name" value="Hect_E3_ubiquitin_ligase"/>
</dbReference>
<keyword evidence="5" id="KW-1185">Reference proteome</keyword>
<dbReference type="SMART" id="SM00119">
    <property type="entry name" value="HECTc"/>
    <property type="match status" value="1"/>
</dbReference>
<dbReference type="SUPFAM" id="SSF56204">
    <property type="entry name" value="Hect, E3 ligase catalytic domain"/>
    <property type="match status" value="1"/>
</dbReference>
<dbReference type="OrthoDB" id="2384350at2759"/>
<dbReference type="PROSITE" id="PS50237">
    <property type="entry name" value="HECT"/>
    <property type="match status" value="1"/>
</dbReference>
<feature type="domain" description="HECT" evidence="4">
    <location>
        <begin position="28"/>
        <end position="68"/>
    </location>
</feature>
<keyword evidence="1" id="KW-0808">Transferase</keyword>
<dbReference type="Pfam" id="PF00632">
    <property type="entry name" value="HECT"/>
    <property type="match status" value="1"/>
</dbReference>
<dbReference type="GO" id="GO:0004842">
    <property type="term" value="F:ubiquitin-protein transferase activity"/>
    <property type="evidence" value="ECO:0007669"/>
    <property type="project" value="InterPro"/>
</dbReference>
<comment type="caution">
    <text evidence="3">Lacks conserved residue(s) required for the propagation of feature annotation.</text>
</comment>
<dbReference type="AlphaFoldDB" id="A0A2I4AKE4"/>
<dbReference type="GeneID" id="106511795"/>
<evidence type="ECO:0000313" key="6">
    <source>
        <dbReference type="RefSeq" id="XP_013855985.1"/>
    </source>
</evidence>